<keyword evidence="2" id="KW-0479">Metal-binding</keyword>
<evidence type="ECO:0000256" key="4">
    <source>
        <dbReference type="ARBA" id="ARBA00022833"/>
    </source>
</evidence>
<dbReference type="GO" id="GO:0008270">
    <property type="term" value="F:zinc ion binding"/>
    <property type="evidence" value="ECO:0007669"/>
    <property type="project" value="UniProtKB-KW"/>
</dbReference>
<name>A0A8X7BEY5_TRICX</name>
<dbReference type="PANTHER" id="PTHR13340:SF2">
    <property type="entry name" value="GATA ZINC FINGER DOMAIN-CONTAINING PROTEIN 1"/>
    <property type="match status" value="1"/>
</dbReference>
<accession>A0A8X7BEY5</accession>
<proteinExistence type="predicted"/>
<comment type="caution">
    <text evidence="6">The sequence shown here is derived from an EMBL/GenBank/DDBJ whole genome shotgun (WGS) entry which is preliminary data.</text>
</comment>
<evidence type="ECO:0000256" key="3">
    <source>
        <dbReference type="ARBA" id="ARBA00022771"/>
    </source>
</evidence>
<dbReference type="GO" id="GO:0006325">
    <property type="term" value="P:chromatin organization"/>
    <property type="evidence" value="ECO:0007669"/>
    <property type="project" value="TreeGrafter"/>
</dbReference>
<comment type="subcellular location">
    <subcellularLocation>
        <location evidence="1">Nucleus</location>
    </subcellularLocation>
</comment>
<evidence type="ECO:0000256" key="2">
    <source>
        <dbReference type="ARBA" id="ARBA00022723"/>
    </source>
</evidence>
<evidence type="ECO:0000256" key="5">
    <source>
        <dbReference type="ARBA" id="ARBA00023242"/>
    </source>
</evidence>
<dbReference type="PANTHER" id="PTHR13340">
    <property type="entry name" value="GATA ZINC FINGER DOMAIN-CONTAINING"/>
    <property type="match status" value="1"/>
</dbReference>
<dbReference type="AlphaFoldDB" id="A0A8X7BEY5"/>
<sequence>MRTVTYVKSTSNQRTARRCIPLNSLPSRSITLNSTSYLIKEAVYTSSPPREMNPIVAGDKIEIMDEDDEISTECILDGSNTSRVKLKVHRTKQNLASVPGQNRRSIFKVKPKNVKVPRPISVPISSNTVSYKGSFFTVGDIVSLVDDKRNLYYAQIRGLLQDQYYEKSAVITWLLPSEKSQRNRFDPTTYVIGPEEEIPRTLDCLEFVCHSPSEYFQMRSNSDQVFRKKPVCGYAKTSKGFRIVSLPAEEFNTDSDSE</sequence>
<keyword evidence="4" id="KW-0862">Zinc</keyword>
<reference evidence="6" key="1">
    <citation type="submission" date="2020-08" db="EMBL/GenBank/DDBJ databases">
        <title>Multicomponent nature underlies the extraordinary mechanical properties of spider dragline silk.</title>
        <authorList>
            <person name="Kono N."/>
            <person name="Nakamura H."/>
            <person name="Mori M."/>
            <person name="Yoshida Y."/>
            <person name="Ohtoshi R."/>
            <person name="Malay A.D."/>
            <person name="Moran D.A.P."/>
            <person name="Tomita M."/>
            <person name="Numata K."/>
            <person name="Arakawa K."/>
        </authorList>
    </citation>
    <scope>NUCLEOTIDE SEQUENCE</scope>
</reference>
<keyword evidence="7" id="KW-1185">Reference proteome</keyword>
<keyword evidence="5" id="KW-0539">Nucleus</keyword>
<dbReference type="GO" id="GO:0005634">
    <property type="term" value="C:nucleus"/>
    <property type="evidence" value="ECO:0007669"/>
    <property type="project" value="UniProtKB-SubCell"/>
</dbReference>
<organism evidence="6 7">
    <name type="scientific">Trichonephila clavipes</name>
    <name type="common">Golden silk orbweaver</name>
    <name type="synonym">Nephila clavipes</name>
    <dbReference type="NCBI Taxonomy" id="2585209"/>
    <lineage>
        <taxon>Eukaryota</taxon>
        <taxon>Metazoa</taxon>
        <taxon>Ecdysozoa</taxon>
        <taxon>Arthropoda</taxon>
        <taxon>Chelicerata</taxon>
        <taxon>Arachnida</taxon>
        <taxon>Araneae</taxon>
        <taxon>Araneomorphae</taxon>
        <taxon>Entelegynae</taxon>
        <taxon>Araneoidea</taxon>
        <taxon>Nephilidae</taxon>
        <taxon>Trichonephila</taxon>
    </lineage>
</organism>
<evidence type="ECO:0000256" key="1">
    <source>
        <dbReference type="ARBA" id="ARBA00004123"/>
    </source>
</evidence>
<evidence type="ECO:0000313" key="6">
    <source>
        <dbReference type="EMBL" id="GFY27962.1"/>
    </source>
</evidence>
<dbReference type="Proteomes" id="UP000887159">
    <property type="component" value="Unassembled WGS sequence"/>
</dbReference>
<keyword evidence="3" id="KW-0863">Zinc-finger</keyword>
<dbReference type="InterPro" id="IPR039050">
    <property type="entry name" value="GATAD1"/>
</dbReference>
<gene>
    <name evidence="6" type="primary">gatad1</name>
    <name evidence="6" type="ORF">TNCV_4563151</name>
</gene>
<dbReference type="EMBL" id="BMAU01021382">
    <property type="protein sequence ID" value="GFY27962.1"/>
    <property type="molecule type" value="Genomic_DNA"/>
</dbReference>
<protein>
    <submittedName>
        <fullName evidence="6">GATA zinc finger domain-containing protein 1</fullName>
    </submittedName>
</protein>
<evidence type="ECO:0000313" key="7">
    <source>
        <dbReference type="Proteomes" id="UP000887159"/>
    </source>
</evidence>